<gene>
    <name evidence="1" type="ORF">SRO942_LOCUS27422</name>
</gene>
<dbReference type="EMBL" id="CAJOBC010024032">
    <property type="protein sequence ID" value="CAF4061556.1"/>
    <property type="molecule type" value="Genomic_DNA"/>
</dbReference>
<feature type="non-terminal residue" evidence="1">
    <location>
        <position position="47"/>
    </location>
</feature>
<comment type="caution">
    <text evidence="1">The sequence shown here is derived from an EMBL/GenBank/DDBJ whole genome shotgun (WGS) entry which is preliminary data.</text>
</comment>
<evidence type="ECO:0000313" key="2">
    <source>
        <dbReference type="Proteomes" id="UP000681722"/>
    </source>
</evidence>
<sequence>MAENQKLRKEHLPVYDGALTQFPVMAENQKIRKEHLPVYDGALTHFR</sequence>
<reference evidence="1" key="1">
    <citation type="submission" date="2021-02" db="EMBL/GenBank/DDBJ databases">
        <authorList>
            <person name="Nowell W R."/>
        </authorList>
    </citation>
    <scope>NUCLEOTIDE SEQUENCE</scope>
</reference>
<evidence type="ECO:0000313" key="1">
    <source>
        <dbReference type="EMBL" id="CAF4061556.1"/>
    </source>
</evidence>
<organism evidence="1 2">
    <name type="scientific">Didymodactylos carnosus</name>
    <dbReference type="NCBI Taxonomy" id="1234261"/>
    <lineage>
        <taxon>Eukaryota</taxon>
        <taxon>Metazoa</taxon>
        <taxon>Spiralia</taxon>
        <taxon>Gnathifera</taxon>
        <taxon>Rotifera</taxon>
        <taxon>Eurotatoria</taxon>
        <taxon>Bdelloidea</taxon>
        <taxon>Philodinida</taxon>
        <taxon>Philodinidae</taxon>
        <taxon>Didymodactylos</taxon>
    </lineage>
</organism>
<accession>A0A8S2PNT4</accession>
<protein>
    <submittedName>
        <fullName evidence="1">Uncharacterized protein</fullName>
    </submittedName>
</protein>
<proteinExistence type="predicted"/>
<dbReference type="Proteomes" id="UP000681722">
    <property type="component" value="Unassembled WGS sequence"/>
</dbReference>
<name>A0A8S2PNT4_9BILA</name>
<dbReference type="AlphaFoldDB" id="A0A8S2PNT4"/>